<dbReference type="AlphaFoldDB" id="A0A4Z0Q6J2"/>
<sequence>MLSFEKIFGDWFADDAISFEELEAGTRDHLERLRQGNDHDRFAALIAATETCYEAYFGQRSQAGTAHSGGKGTTLTLGTARQQLVDWLVGAGREYVNYKLKDKAQRLRFYPNGADEYHQADHPAWPGLLERYDTALTEVGQGFEADFKATYTQHRDALLGALTAQTGQKKAQADARVGTHAERDLLTRQLSRNARTLGLVFDEHPEQAGTYFDKKYFNQHQPAAKVPAGKPVSPSLG</sequence>
<evidence type="ECO:0000313" key="1">
    <source>
        <dbReference type="EMBL" id="TGE25039.1"/>
    </source>
</evidence>
<dbReference type="EMBL" id="SRLC01000001">
    <property type="protein sequence ID" value="TGE25039.1"/>
    <property type="molecule type" value="Genomic_DNA"/>
</dbReference>
<comment type="caution">
    <text evidence="1">The sequence shown here is derived from an EMBL/GenBank/DDBJ whole genome shotgun (WGS) entry which is preliminary data.</text>
</comment>
<reference evidence="1 2" key="1">
    <citation type="submission" date="2019-04" db="EMBL/GenBank/DDBJ databases">
        <authorList>
            <person name="Feng G."/>
            <person name="Zhang J."/>
            <person name="Zhu H."/>
        </authorList>
    </citation>
    <scope>NUCLEOTIDE SEQUENCE [LARGE SCALE GENOMIC DNA]</scope>
    <source>
        <strain evidence="1 2">JCM 31653</strain>
    </source>
</reference>
<dbReference type="RefSeq" id="WP_135462618.1">
    <property type="nucleotide sequence ID" value="NZ_SRLC01000001.1"/>
</dbReference>
<accession>A0A4Z0Q6J2</accession>
<organism evidence="1 2">
    <name type="scientific">Hymenobacter aquaticus</name>
    <dbReference type="NCBI Taxonomy" id="1867101"/>
    <lineage>
        <taxon>Bacteria</taxon>
        <taxon>Pseudomonadati</taxon>
        <taxon>Bacteroidota</taxon>
        <taxon>Cytophagia</taxon>
        <taxon>Cytophagales</taxon>
        <taxon>Hymenobacteraceae</taxon>
        <taxon>Hymenobacter</taxon>
    </lineage>
</organism>
<protein>
    <submittedName>
        <fullName evidence="1">Uncharacterized protein</fullName>
    </submittedName>
</protein>
<gene>
    <name evidence="1" type="ORF">E5K00_07530</name>
</gene>
<keyword evidence="2" id="KW-1185">Reference proteome</keyword>
<name>A0A4Z0Q6J2_9BACT</name>
<dbReference type="Proteomes" id="UP000297549">
    <property type="component" value="Unassembled WGS sequence"/>
</dbReference>
<dbReference type="OrthoDB" id="874784at2"/>
<proteinExistence type="predicted"/>
<evidence type="ECO:0000313" key="2">
    <source>
        <dbReference type="Proteomes" id="UP000297549"/>
    </source>
</evidence>